<gene>
    <name evidence="3" type="ORF">NK6_6210</name>
</gene>
<feature type="transmembrane region" description="Helical" evidence="1">
    <location>
        <begin position="272"/>
        <end position="294"/>
    </location>
</feature>
<feature type="transmembrane region" description="Helical" evidence="1">
    <location>
        <begin position="235"/>
        <end position="260"/>
    </location>
</feature>
<feature type="domain" description="Acyltransferase 3" evidence="2">
    <location>
        <begin position="12"/>
        <end position="316"/>
    </location>
</feature>
<dbReference type="AlphaFoldDB" id="A0A0E4BT50"/>
<feature type="transmembrane region" description="Helical" evidence="1">
    <location>
        <begin position="209"/>
        <end position="229"/>
    </location>
</feature>
<feature type="transmembrane region" description="Helical" evidence="1">
    <location>
        <begin position="300"/>
        <end position="322"/>
    </location>
</feature>
<name>A0A0E4BT50_9BRAD</name>
<dbReference type="PANTHER" id="PTHR23028">
    <property type="entry name" value="ACETYLTRANSFERASE"/>
    <property type="match status" value="1"/>
</dbReference>
<feature type="transmembrane region" description="Helical" evidence="1">
    <location>
        <begin position="20"/>
        <end position="44"/>
    </location>
</feature>
<evidence type="ECO:0000256" key="1">
    <source>
        <dbReference type="SAM" id="Phobius"/>
    </source>
</evidence>
<evidence type="ECO:0000259" key="2">
    <source>
        <dbReference type="Pfam" id="PF01757"/>
    </source>
</evidence>
<dbReference type="GO" id="GO:0009103">
    <property type="term" value="P:lipopolysaccharide biosynthetic process"/>
    <property type="evidence" value="ECO:0007669"/>
    <property type="project" value="TreeGrafter"/>
</dbReference>
<keyword evidence="1" id="KW-1133">Transmembrane helix</keyword>
<dbReference type="InterPro" id="IPR050879">
    <property type="entry name" value="Acyltransferase_3"/>
</dbReference>
<feature type="transmembrane region" description="Helical" evidence="1">
    <location>
        <begin position="90"/>
        <end position="109"/>
    </location>
</feature>
<evidence type="ECO:0000313" key="4">
    <source>
        <dbReference type="Proteomes" id="UP000063308"/>
    </source>
</evidence>
<dbReference type="GO" id="GO:0016020">
    <property type="term" value="C:membrane"/>
    <property type="evidence" value="ECO:0007669"/>
    <property type="project" value="TreeGrafter"/>
</dbReference>
<dbReference type="EMBL" id="AP014685">
    <property type="protein sequence ID" value="BAR59363.1"/>
    <property type="molecule type" value="Genomic_DNA"/>
</dbReference>
<keyword evidence="1" id="KW-0472">Membrane</keyword>
<sequence length="352" mass="38661">MVVSGDSRNFVEAIQGLRGVAALSVLIVHLQDMPLLAGFLPPIWPWLEATVYMGGHGVELFFMISGFLIPASLMRHRSVGKFFLDRALRILPVFVILHLILFTAGPLVGYKFFKGIDLPTYLKLFLVNLAFLPDALGLPIGQQNAWTLSYEWAFYILFALVFVTVVRRKNWLLAAPFILLGLAGIAFRPIAAFFLVGLLFSLVRLRIRVVGWPGLLAGIVCGAAMYVSIEYVHPLVGLLPGALLFGMVLAPDSGVAVALSGKFLQFLGKISYSLYLVHPFALFPLQVIGVKLAAHGVNLWLLWAGFAGLGLIAALIAGTVSYELIEVRLRRLLDPALRGLFFGVRREARYVA</sequence>
<reference evidence="3 4" key="1">
    <citation type="submission" date="2014-11" db="EMBL/GenBank/DDBJ databases">
        <title>Symbiosis island explosion on the genome of extra-slow-growing strains of soybean bradyrhizobia with massive insertion sequences.</title>
        <authorList>
            <person name="Iida T."/>
            <person name="Minamisawa K."/>
        </authorList>
    </citation>
    <scope>NUCLEOTIDE SEQUENCE [LARGE SCALE GENOMIC DNA]</scope>
    <source>
        <strain evidence="3 4">NK6</strain>
    </source>
</reference>
<dbReference type="Proteomes" id="UP000063308">
    <property type="component" value="Chromosome"/>
</dbReference>
<dbReference type="GO" id="GO:0016747">
    <property type="term" value="F:acyltransferase activity, transferring groups other than amino-acyl groups"/>
    <property type="evidence" value="ECO:0007669"/>
    <property type="project" value="InterPro"/>
</dbReference>
<feature type="transmembrane region" description="Helical" evidence="1">
    <location>
        <begin position="121"/>
        <end position="140"/>
    </location>
</feature>
<feature type="transmembrane region" description="Helical" evidence="1">
    <location>
        <begin position="174"/>
        <end position="202"/>
    </location>
</feature>
<proteinExistence type="predicted"/>
<dbReference type="InterPro" id="IPR002656">
    <property type="entry name" value="Acyl_transf_3_dom"/>
</dbReference>
<feature type="transmembrane region" description="Helical" evidence="1">
    <location>
        <begin position="152"/>
        <end position="168"/>
    </location>
</feature>
<protein>
    <submittedName>
        <fullName evidence="3">Exopolysaccharide production protein</fullName>
    </submittedName>
</protein>
<accession>A0A0E4BT50</accession>
<evidence type="ECO:0000313" key="3">
    <source>
        <dbReference type="EMBL" id="BAR59363.1"/>
    </source>
</evidence>
<keyword evidence="1" id="KW-0812">Transmembrane</keyword>
<organism evidence="3 4">
    <name type="scientific">Bradyrhizobium diazoefficiens</name>
    <dbReference type="NCBI Taxonomy" id="1355477"/>
    <lineage>
        <taxon>Bacteria</taxon>
        <taxon>Pseudomonadati</taxon>
        <taxon>Pseudomonadota</taxon>
        <taxon>Alphaproteobacteria</taxon>
        <taxon>Hyphomicrobiales</taxon>
        <taxon>Nitrobacteraceae</taxon>
        <taxon>Bradyrhizobium</taxon>
    </lineage>
</organism>
<dbReference type="Pfam" id="PF01757">
    <property type="entry name" value="Acyl_transf_3"/>
    <property type="match status" value="1"/>
</dbReference>
<feature type="transmembrane region" description="Helical" evidence="1">
    <location>
        <begin position="50"/>
        <end position="69"/>
    </location>
</feature>
<dbReference type="PANTHER" id="PTHR23028:SF53">
    <property type="entry name" value="ACYL_TRANSF_3 DOMAIN-CONTAINING PROTEIN"/>
    <property type="match status" value="1"/>
</dbReference>